<keyword evidence="2" id="KW-1185">Reference proteome</keyword>
<evidence type="ECO:0000313" key="2">
    <source>
        <dbReference type="Proteomes" id="UP001063698"/>
    </source>
</evidence>
<reference evidence="1" key="1">
    <citation type="submission" date="2013-11" db="EMBL/GenBank/DDBJ databases">
        <title>Comparative genomics of Ignicoccus.</title>
        <authorList>
            <person name="Podar M."/>
        </authorList>
    </citation>
    <scope>NUCLEOTIDE SEQUENCE</scope>
    <source>
        <strain evidence="1">DSM 13166</strain>
    </source>
</reference>
<gene>
    <name evidence="1" type="ORF">IPA_00220</name>
</gene>
<sequence length="134" mass="15395">MKTPRYKLPKDASNCLECIYYSDIAKFCLKYRVRIDDPNLPKCKPQAYFRYHRLTPEELEAELCVPNEKILADAVPRKTKVRVGDMLDALEKHGCKPKGVKRVENSVTLYLTCPCNLRALIKCDAKGCIYEIVP</sequence>
<organism evidence="1 2">
    <name type="scientific">Ignicoccus pacificus DSM 13166</name>
    <dbReference type="NCBI Taxonomy" id="940294"/>
    <lineage>
        <taxon>Archaea</taxon>
        <taxon>Thermoproteota</taxon>
        <taxon>Thermoprotei</taxon>
        <taxon>Desulfurococcales</taxon>
        <taxon>Desulfurococcaceae</taxon>
        <taxon>Ignicoccus</taxon>
    </lineage>
</organism>
<dbReference type="KEGG" id="ipc:IPA_00220"/>
<dbReference type="AlphaFoldDB" id="A0A977PL52"/>
<name>A0A977PL52_9CREN</name>
<accession>A0A977PL52</accession>
<dbReference type="EMBL" id="CP006868">
    <property type="protein sequence ID" value="UXD21960.1"/>
    <property type="molecule type" value="Genomic_DNA"/>
</dbReference>
<proteinExistence type="predicted"/>
<protein>
    <submittedName>
        <fullName evidence="1">Uncharacterized protein</fullName>
    </submittedName>
</protein>
<dbReference type="Proteomes" id="UP001063698">
    <property type="component" value="Chromosome"/>
</dbReference>
<evidence type="ECO:0000313" key="1">
    <source>
        <dbReference type="EMBL" id="UXD21960.1"/>
    </source>
</evidence>